<dbReference type="RefSeq" id="WP_014790609.1">
    <property type="nucleotide sequence ID" value="NC_018016.1"/>
</dbReference>
<name>I3ZZ74_ORNRL</name>
<accession>I3ZZ74</accession>
<dbReference type="KEGG" id="orh:Ornrh_0812"/>
<dbReference type="EMBL" id="CP003283">
    <property type="protein sequence ID" value="AFL97008.1"/>
    <property type="molecule type" value="Genomic_DNA"/>
</dbReference>
<dbReference type="AlphaFoldDB" id="I3ZZ74"/>
<dbReference type="GeneID" id="71569103"/>
<dbReference type="GeneID" id="97257520"/>
<dbReference type="HOGENOM" id="CLU_086348_0_0_10"/>
<dbReference type="eggNOG" id="ENOG50318F3">
    <property type="taxonomic scope" value="Bacteria"/>
</dbReference>
<proteinExistence type="predicted"/>
<evidence type="ECO:0000313" key="2">
    <source>
        <dbReference type="Proteomes" id="UP000006051"/>
    </source>
</evidence>
<dbReference type="Proteomes" id="UP000006051">
    <property type="component" value="Chromosome"/>
</dbReference>
<sequence>MKNLYYFLFILFGFLSVFAQKRDTRTFQQIGDSIVREADLLYRYDRAFFRTNDSINYLRSLRKNAGEILCYQRNDSIIALITDAKIPNKVLASFDFAYAEDAPNINLHERYMNAEESNFLDMKHKIMAQVQNNYDIAQMEKGQYYNPVFIPFKEKIKGVPMQLYKLYLLTENQERNHIPFGQDYLFYANPEGKVIYNLQFNTFNPVPVTQEIVDKSLVALAYPEREPYLLPTDVMLFKKYGRFFKLNTLKVKSTAYDVWFVYTDDRSTVDVVME</sequence>
<dbReference type="STRING" id="867902.Ornrh_0812"/>
<organism evidence="1 2">
    <name type="scientific">Ornithobacterium rhinotracheale (strain ATCC 51463 / DSM 15997 / CCUG 23171 / CIP 104009 / LMG 9086)</name>
    <dbReference type="NCBI Taxonomy" id="867902"/>
    <lineage>
        <taxon>Bacteria</taxon>
        <taxon>Pseudomonadati</taxon>
        <taxon>Bacteroidota</taxon>
        <taxon>Flavobacteriia</taxon>
        <taxon>Flavobacteriales</taxon>
        <taxon>Weeksellaceae</taxon>
        <taxon>Ornithobacterium</taxon>
    </lineage>
</organism>
<keyword evidence="2" id="KW-1185">Reference proteome</keyword>
<protein>
    <submittedName>
        <fullName evidence="1">Uncharacterized protein</fullName>
    </submittedName>
</protein>
<reference evidence="1 2" key="1">
    <citation type="submission" date="2012-06" db="EMBL/GenBank/DDBJ databases">
        <title>The complete genome of Ornithobacterium rhinotracheale DSM 15997.</title>
        <authorList>
            <consortium name="US DOE Joint Genome Institute (JGI-PGF)"/>
            <person name="Lucas S."/>
            <person name="Copeland A."/>
            <person name="Lapidus A."/>
            <person name="Goodwin L."/>
            <person name="Pitluck S."/>
            <person name="Peters L."/>
            <person name="Mikhailova N."/>
            <person name="Teshima H."/>
            <person name="Kyrpides N."/>
            <person name="Mavromatis K."/>
            <person name="Pagani I."/>
            <person name="Ivanova N."/>
            <person name="Ovchinnikova G."/>
            <person name="Zeytun A."/>
            <person name="Detter J.C."/>
            <person name="Han C."/>
            <person name="Land M."/>
            <person name="Hauser L."/>
            <person name="Markowitz V."/>
            <person name="Cheng J.-F."/>
            <person name="Hugenholtz P."/>
            <person name="Woyke T."/>
            <person name="Wu D."/>
            <person name="Lang E."/>
            <person name="Kopitz M."/>
            <person name="Brambilla E."/>
            <person name="Klenk H.-P."/>
            <person name="Eisen J.A."/>
        </authorList>
    </citation>
    <scope>NUCLEOTIDE SEQUENCE [LARGE SCALE GENOMIC DNA]</scope>
    <source>
        <strain evidence="2">ATCC 51463 / DSM 15997 / CCUG 23171 / LMG 9086</strain>
    </source>
</reference>
<evidence type="ECO:0000313" key="1">
    <source>
        <dbReference type="EMBL" id="AFL97008.1"/>
    </source>
</evidence>
<gene>
    <name evidence="1" type="ordered locus">Ornrh_0812</name>
</gene>